<reference evidence="1 2" key="1">
    <citation type="journal article" date="2016" name="Nat. Commun.">
        <title>Ectomycorrhizal ecology is imprinted in the genome of the dominant symbiotic fungus Cenococcum geophilum.</title>
        <authorList>
            <consortium name="DOE Joint Genome Institute"/>
            <person name="Peter M."/>
            <person name="Kohler A."/>
            <person name="Ohm R.A."/>
            <person name="Kuo A."/>
            <person name="Krutzmann J."/>
            <person name="Morin E."/>
            <person name="Arend M."/>
            <person name="Barry K.W."/>
            <person name="Binder M."/>
            <person name="Choi C."/>
            <person name="Clum A."/>
            <person name="Copeland A."/>
            <person name="Grisel N."/>
            <person name="Haridas S."/>
            <person name="Kipfer T."/>
            <person name="LaButti K."/>
            <person name="Lindquist E."/>
            <person name="Lipzen A."/>
            <person name="Maire R."/>
            <person name="Meier B."/>
            <person name="Mihaltcheva S."/>
            <person name="Molinier V."/>
            <person name="Murat C."/>
            <person name="Poggeler S."/>
            <person name="Quandt C.A."/>
            <person name="Sperisen C."/>
            <person name="Tritt A."/>
            <person name="Tisserant E."/>
            <person name="Crous P.W."/>
            <person name="Henrissat B."/>
            <person name="Nehls U."/>
            <person name="Egli S."/>
            <person name="Spatafora J.W."/>
            <person name="Grigoriev I.V."/>
            <person name="Martin F.M."/>
        </authorList>
    </citation>
    <scope>NUCLEOTIDE SEQUENCE [LARGE SCALE GENOMIC DNA]</scope>
    <source>
        <strain evidence="1 2">CBS 207.34</strain>
    </source>
</reference>
<evidence type="ECO:0000313" key="1">
    <source>
        <dbReference type="EMBL" id="OCL12195.1"/>
    </source>
</evidence>
<protein>
    <submittedName>
        <fullName evidence="1">Uncharacterized protein</fullName>
    </submittedName>
</protein>
<evidence type="ECO:0000313" key="2">
    <source>
        <dbReference type="Proteomes" id="UP000250140"/>
    </source>
</evidence>
<dbReference type="Gene3D" id="1.10.8.10">
    <property type="entry name" value="DNA helicase RuvA subunit, C-terminal domain"/>
    <property type="match status" value="1"/>
</dbReference>
<sequence>MPPGYTTTQKNAISQFMAFTSTDRNTAVRHLKSHNWSQESAVNGYVICFQFAIALSS</sequence>
<dbReference type="InterPro" id="IPR009060">
    <property type="entry name" value="UBA-like_sf"/>
</dbReference>
<dbReference type="SUPFAM" id="SSF46934">
    <property type="entry name" value="UBA-like"/>
    <property type="match status" value="1"/>
</dbReference>
<keyword evidence="2" id="KW-1185">Reference proteome</keyword>
<proteinExistence type="predicted"/>
<gene>
    <name evidence="1" type="ORF">AOQ84DRAFT_285683</name>
</gene>
<name>A0A8E2F8C6_9PEZI</name>
<dbReference type="OrthoDB" id="27198at2759"/>
<dbReference type="Proteomes" id="UP000250140">
    <property type="component" value="Unassembled WGS sequence"/>
</dbReference>
<dbReference type="AlphaFoldDB" id="A0A8E2F8C6"/>
<accession>A0A8E2F8C6</accession>
<dbReference type="Pfam" id="PF14555">
    <property type="entry name" value="UBA_4"/>
    <property type="match status" value="1"/>
</dbReference>
<organism evidence="1 2">
    <name type="scientific">Glonium stellatum</name>
    <dbReference type="NCBI Taxonomy" id="574774"/>
    <lineage>
        <taxon>Eukaryota</taxon>
        <taxon>Fungi</taxon>
        <taxon>Dikarya</taxon>
        <taxon>Ascomycota</taxon>
        <taxon>Pezizomycotina</taxon>
        <taxon>Dothideomycetes</taxon>
        <taxon>Pleosporomycetidae</taxon>
        <taxon>Gloniales</taxon>
        <taxon>Gloniaceae</taxon>
        <taxon>Glonium</taxon>
    </lineage>
</organism>
<dbReference type="EMBL" id="KV748909">
    <property type="protein sequence ID" value="OCL12195.1"/>
    <property type="molecule type" value="Genomic_DNA"/>
</dbReference>